<reference evidence="1 2" key="1">
    <citation type="submission" date="2018-10" db="EMBL/GenBank/DDBJ databases">
        <title>The genome of Streptomyces dangxiongensis Z022.</title>
        <authorList>
            <person name="Zhang B."/>
        </authorList>
    </citation>
    <scope>NUCLEOTIDE SEQUENCE [LARGE SCALE GENOMIC DNA]</scope>
    <source>
        <strain evidence="1 2">Z022</strain>
    </source>
</reference>
<dbReference type="OrthoDB" id="4230409at2"/>
<sequence>MTAPPADKPRAGRRGYDDGPPSFMEWLHSISDICGTCYGHRLVWCPCCLGFDGCSACHMQTQVPCPDCAGGDLLPAVY</sequence>
<dbReference type="AlphaFoldDB" id="A0A3G2JD01"/>
<name>A0A3G2JD01_9ACTN</name>
<evidence type="ECO:0000313" key="2">
    <source>
        <dbReference type="Proteomes" id="UP000268329"/>
    </source>
</evidence>
<organism evidence="1 2">
    <name type="scientific">Streptomyces dangxiongensis</name>
    <dbReference type="NCBI Taxonomy" id="1442032"/>
    <lineage>
        <taxon>Bacteria</taxon>
        <taxon>Bacillati</taxon>
        <taxon>Actinomycetota</taxon>
        <taxon>Actinomycetes</taxon>
        <taxon>Kitasatosporales</taxon>
        <taxon>Streptomycetaceae</taxon>
        <taxon>Streptomyces</taxon>
    </lineage>
</organism>
<evidence type="ECO:0000313" key="1">
    <source>
        <dbReference type="EMBL" id="AYN40206.1"/>
    </source>
</evidence>
<proteinExistence type="predicted"/>
<accession>A0A3G2JD01</accession>
<dbReference type="EMBL" id="CP033073">
    <property type="protein sequence ID" value="AYN40206.1"/>
    <property type="molecule type" value="Genomic_DNA"/>
</dbReference>
<dbReference type="Proteomes" id="UP000268329">
    <property type="component" value="Chromosome"/>
</dbReference>
<dbReference type="KEGG" id="sdd:D9753_16215"/>
<protein>
    <submittedName>
        <fullName evidence="1">Uncharacterized protein</fullName>
    </submittedName>
</protein>
<keyword evidence="2" id="KW-1185">Reference proteome</keyword>
<gene>
    <name evidence="1" type="ORF">D9753_16215</name>
</gene>